<dbReference type="EMBL" id="CP163435">
    <property type="protein sequence ID" value="XDQ30925.1"/>
    <property type="molecule type" value="Genomic_DNA"/>
</dbReference>
<evidence type="ECO:0000313" key="2">
    <source>
        <dbReference type="EMBL" id="XDQ30925.1"/>
    </source>
</evidence>
<reference evidence="2" key="1">
    <citation type="submission" date="2024-07" db="EMBL/GenBank/DDBJ databases">
        <authorList>
            <person name="Yu S.T."/>
        </authorList>
    </citation>
    <scope>NUCLEOTIDE SEQUENCE</scope>
    <source>
        <strain evidence="2">R21</strain>
    </source>
</reference>
<dbReference type="InterPro" id="IPR036271">
    <property type="entry name" value="Tet_transcr_reg_TetR-rel_C_sf"/>
</dbReference>
<name>A0AB39PJL8_9ACTN</name>
<dbReference type="AlphaFoldDB" id="A0AB39PJL8"/>
<proteinExistence type="predicted"/>
<dbReference type="InterPro" id="IPR041490">
    <property type="entry name" value="KstR2_TetR_C"/>
</dbReference>
<gene>
    <name evidence="2" type="ORF">AB5J56_42250</name>
</gene>
<dbReference type="Gene3D" id="1.10.357.10">
    <property type="entry name" value="Tetracycline Repressor, domain 2"/>
    <property type="match status" value="1"/>
</dbReference>
<organism evidence="2">
    <name type="scientific">Streptomyces sp. R21</name>
    <dbReference type="NCBI Taxonomy" id="3238627"/>
    <lineage>
        <taxon>Bacteria</taxon>
        <taxon>Bacillati</taxon>
        <taxon>Actinomycetota</taxon>
        <taxon>Actinomycetes</taxon>
        <taxon>Kitasatosporales</taxon>
        <taxon>Streptomycetaceae</taxon>
        <taxon>Streptomyces</taxon>
    </lineage>
</organism>
<dbReference type="Pfam" id="PF17932">
    <property type="entry name" value="TetR_C_24"/>
    <property type="match status" value="1"/>
</dbReference>
<dbReference type="SUPFAM" id="SSF48498">
    <property type="entry name" value="Tetracyclin repressor-like, C-terminal domain"/>
    <property type="match status" value="1"/>
</dbReference>
<accession>A0AB39PJL8</accession>
<feature type="domain" description="HTH-type transcriptional repressor KstR2 C-terminal" evidence="1">
    <location>
        <begin position="11"/>
        <end position="99"/>
    </location>
</feature>
<evidence type="ECO:0000259" key="1">
    <source>
        <dbReference type="Pfam" id="PF17932"/>
    </source>
</evidence>
<sequence length="130" mass="14370">MTYGGGDGTGQAERLREYVTERVLRAPDFPSAVAEYIRAMLTFQQAHRVRLAEETDLDWEDLATLFSVGQQAGVFREFDARVMSLALGGAIDAVVAHWLDHPEIDLTAAADELETFALNAIEQRGTGFPR</sequence>
<protein>
    <recommendedName>
        <fullName evidence="1">HTH-type transcriptional repressor KstR2 C-terminal domain-containing protein</fullName>
    </recommendedName>
</protein>
<dbReference type="RefSeq" id="WP_369241336.1">
    <property type="nucleotide sequence ID" value="NZ_CP163435.1"/>
</dbReference>